<evidence type="ECO:0000259" key="4">
    <source>
        <dbReference type="PROSITE" id="PS51737"/>
    </source>
</evidence>
<dbReference type="Pfam" id="PF07508">
    <property type="entry name" value="Recombinase"/>
    <property type="match status" value="1"/>
</dbReference>
<dbReference type="InterPro" id="IPR006119">
    <property type="entry name" value="Resolv_N"/>
</dbReference>
<keyword evidence="3" id="KW-0175">Coiled coil</keyword>
<dbReference type="Pfam" id="PF00239">
    <property type="entry name" value="Resolvase"/>
    <property type="match status" value="1"/>
</dbReference>
<dbReference type="InterPro" id="IPR025827">
    <property type="entry name" value="Zn_ribbon_recom_dom"/>
</dbReference>
<dbReference type="Gene3D" id="3.90.1750.20">
    <property type="entry name" value="Putative Large Serine Recombinase, Chain B, Domain 2"/>
    <property type="match status" value="1"/>
</dbReference>
<dbReference type="InterPro" id="IPR038109">
    <property type="entry name" value="DNA_bind_recomb_sf"/>
</dbReference>
<dbReference type="SMART" id="SM00857">
    <property type="entry name" value="Resolvase"/>
    <property type="match status" value="1"/>
</dbReference>
<evidence type="ECO:0000256" key="1">
    <source>
        <dbReference type="ARBA" id="ARBA00023125"/>
    </source>
</evidence>
<dbReference type="InterPro" id="IPR011109">
    <property type="entry name" value="DNA_bind_recombinase_dom"/>
</dbReference>
<dbReference type="Gene3D" id="3.40.50.1390">
    <property type="entry name" value="Resolvase, N-terminal catalytic domain"/>
    <property type="match status" value="1"/>
</dbReference>
<evidence type="ECO:0000256" key="3">
    <source>
        <dbReference type="SAM" id="Coils"/>
    </source>
</evidence>
<evidence type="ECO:0000313" key="6">
    <source>
        <dbReference type="Proteomes" id="UP001199642"/>
    </source>
</evidence>
<dbReference type="InterPro" id="IPR050639">
    <property type="entry name" value="SSR_resolvase"/>
</dbReference>
<reference evidence="5 6" key="1">
    <citation type="submission" date="2023-01" db="EMBL/GenBank/DDBJ databases">
        <title>Characterization of estradiol degrading bacteria Microbacterium sp. MZT7 and reveal degrading genes through genome analysis.</title>
        <authorList>
            <person name="Hao P."/>
            <person name="Gao Y."/>
        </authorList>
    </citation>
    <scope>NUCLEOTIDE SEQUENCE [LARGE SCALE GENOMIC DNA]</scope>
    <source>
        <strain evidence="5 6">MZT7</strain>
    </source>
</reference>
<proteinExistence type="predicted"/>
<keyword evidence="6" id="KW-1185">Reference proteome</keyword>
<keyword evidence="2" id="KW-0233">DNA recombination</keyword>
<dbReference type="InterPro" id="IPR036162">
    <property type="entry name" value="Resolvase-like_N_sf"/>
</dbReference>
<name>A0ABY3RTX3_9MICO</name>
<dbReference type="PROSITE" id="PS51737">
    <property type="entry name" value="RECOMBINASE_DNA_BIND"/>
    <property type="match status" value="1"/>
</dbReference>
<gene>
    <name evidence="5" type="ORF">K8F61_17350</name>
</gene>
<dbReference type="Pfam" id="PF13408">
    <property type="entry name" value="Zn_ribbon_recom"/>
    <property type="match status" value="1"/>
</dbReference>
<dbReference type="RefSeq" id="WP_231820088.1">
    <property type="nucleotide sequence ID" value="NZ_CP082781.1"/>
</dbReference>
<dbReference type="PANTHER" id="PTHR30461">
    <property type="entry name" value="DNA-INVERTASE FROM LAMBDOID PROPHAGE"/>
    <property type="match status" value="1"/>
</dbReference>
<feature type="domain" description="Recombinase" evidence="4">
    <location>
        <begin position="186"/>
        <end position="306"/>
    </location>
</feature>
<dbReference type="PANTHER" id="PTHR30461:SF2">
    <property type="entry name" value="SERINE RECOMBINASE PINE-RELATED"/>
    <property type="match status" value="1"/>
</dbReference>
<dbReference type="Proteomes" id="UP001199642">
    <property type="component" value="Chromosome"/>
</dbReference>
<accession>A0ABY3RTX3</accession>
<protein>
    <submittedName>
        <fullName evidence="5">Recombinase family protein</fullName>
    </submittedName>
</protein>
<evidence type="ECO:0000256" key="2">
    <source>
        <dbReference type="ARBA" id="ARBA00023172"/>
    </source>
</evidence>
<organism evidence="5 6">
    <name type="scientific">Microbacterium resistens</name>
    <dbReference type="NCBI Taxonomy" id="156977"/>
    <lineage>
        <taxon>Bacteria</taxon>
        <taxon>Bacillati</taxon>
        <taxon>Actinomycetota</taxon>
        <taxon>Actinomycetes</taxon>
        <taxon>Micrococcales</taxon>
        <taxon>Microbacteriaceae</taxon>
        <taxon>Microbacterium</taxon>
    </lineage>
</organism>
<keyword evidence="1" id="KW-0238">DNA-binding</keyword>
<feature type="coiled-coil region" evidence="3">
    <location>
        <begin position="396"/>
        <end position="451"/>
    </location>
</feature>
<dbReference type="SUPFAM" id="SSF53041">
    <property type="entry name" value="Resolvase-like"/>
    <property type="match status" value="1"/>
</dbReference>
<sequence>MAAVPAVTPRQARRALGIIRVSWERDGTTSPEIQRHAIEQHAARTNTPVVDWIVAADDRRYSASRNDSKWWAKLDSAIARLEAGEVEALFVWQLSRSARHRLRWAVAIDRIESAGGVLESATELLDTTTSAGRFSRDVIVAHNVMQAELIGETWRETHQRRVRKGLPPTGGHRFGYVQPVHSDNCPKSCERTRPHGIHEPDPVTGQVLRELYRMYIAGAGYAKITRHLNESGHTDGRERWTYAGVIRMLDSGFGAGLLGHTEVVNKKRVIPPPWKRRYSQGVHDAVIDTATWDAYVARRASGSGRSARARTPYLLAGIVRCGDCGRSMHGKRTDGQYTYVCSRAATTTGVRKVSVVAWRVEKFVEEWLFGFAEDADARVAAQAARVGKRRDSEFTLRRARARIEKADERLAALTIKLADGTVSDAAYRAAAESIQADRDAAEEAVRAATSNPVIERAPAEVPRNLRDLWATLNTEQKNLLLRPLLDRVVVAPAAHRGFRGDRFTIVPRWEA</sequence>
<evidence type="ECO:0000313" key="5">
    <source>
        <dbReference type="EMBL" id="UGS26371.1"/>
    </source>
</evidence>
<dbReference type="EMBL" id="CP082781">
    <property type="protein sequence ID" value="UGS26371.1"/>
    <property type="molecule type" value="Genomic_DNA"/>
</dbReference>